<reference evidence="2 3" key="1">
    <citation type="submission" date="2019-08" db="EMBL/GenBank/DDBJ databases">
        <authorList>
            <person name="Peeters C."/>
        </authorList>
    </citation>
    <scope>NUCLEOTIDE SEQUENCE [LARGE SCALE GENOMIC DNA]</scope>
    <source>
        <strain evidence="2 3">LMG 31107</strain>
    </source>
</reference>
<dbReference type="Pfam" id="PF01425">
    <property type="entry name" value="Amidase"/>
    <property type="match status" value="1"/>
</dbReference>
<sequence length="441" mass="47212">MKSIINNLHQSQAGGEPSYQTLRECFSRIDRSHLNAFISLDQQGAIAAARFCDDLSKRGSSLGILHGVPVAVKDIIDVVGLSTTNGSERFANAPAAARDADVVRRLRCEGAVIVGKTNTHEFAYGPTGDRSFFGPVKNPFNTAHISGGSSSGSAAAVASGMCLAALGSDTGASIRLPAALCGIVGLKPTYGLVSCQGVFAVSHTLDHVGPMTRTVFDSAVMLEAMTGRIGVYTSELRRAATVRRVGLVRRYYGDYLTEPVAKAWREAELKFREFGIDIAEVDIPAIQAISEAQHTVILAESYAAHSEALQRGEPYSDETRNRLLGGATISADEYIRTLRYRQFAIDAFDRALESVDAILVPTCGSVAPLLGERSFTIGGENFPMFRFLTRLTAPTNFTGHPCISVPFGSNNGLPIGMQLIAKHNDEGSLLALARLLESAQE</sequence>
<dbReference type="InterPro" id="IPR023631">
    <property type="entry name" value="Amidase_dom"/>
</dbReference>
<dbReference type="GO" id="GO:0004040">
    <property type="term" value="F:amidase activity"/>
    <property type="evidence" value="ECO:0007669"/>
    <property type="project" value="UniProtKB-EC"/>
</dbReference>
<evidence type="ECO:0000259" key="1">
    <source>
        <dbReference type="Pfam" id="PF01425"/>
    </source>
</evidence>
<accession>A0A5E4VLZ5</accession>
<dbReference type="PROSITE" id="PS00571">
    <property type="entry name" value="AMIDASES"/>
    <property type="match status" value="1"/>
</dbReference>
<organism evidence="2 3">
    <name type="scientific">Pandoraea cepalis</name>
    <dbReference type="NCBI Taxonomy" id="2508294"/>
    <lineage>
        <taxon>Bacteria</taxon>
        <taxon>Pseudomonadati</taxon>
        <taxon>Pseudomonadota</taxon>
        <taxon>Betaproteobacteria</taxon>
        <taxon>Burkholderiales</taxon>
        <taxon>Burkholderiaceae</taxon>
        <taxon>Pandoraea</taxon>
    </lineage>
</organism>
<proteinExistence type="predicted"/>
<dbReference type="InterPro" id="IPR000120">
    <property type="entry name" value="Amidase"/>
</dbReference>
<dbReference type="EC" id="3.5.1.4" evidence="2"/>
<dbReference type="Proteomes" id="UP000396788">
    <property type="component" value="Unassembled WGS sequence"/>
</dbReference>
<dbReference type="Gene3D" id="3.90.1300.10">
    <property type="entry name" value="Amidase signature (AS) domain"/>
    <property type="match status" value="1"/>
</dbReference>
<dbReference type="InterPro" id="IPR020556">
    <property type="entry name" value="Amidase_CS"/>
</dbReference>
<name>A0A5E4VLZ5_9BURK</name>
<dbReference type="PANTHER" id="PTHR11895">
    <property type="entry name" value="TRANSAMIDASE"/>
    <property type="match status" value="1"/>
</dbReference>
<dbReference type="InterPro" id="IPR036928">
    <property type="entry name" value="AS_sf"/>
</dbReference>
<dbReference type="SUPFAM" id="SSF75304">
    <property type="entry name" value="Amidase signature (AS) enzymes"/>
    <property type="match status" value="1"/>
</dbReference>
<dbReference type="AlphaFoldDB" id="A0A5E4VLZ5"/>
<dbReference type="RefSeq" id="WP_150609027.1">
    <property type="nucleotide sequence ID" value="NZ_CABPRY010000005.1"/>
</dbReference>
<dbReference type="EMBL" id="CABPRY010000005">
    <property type="protein sequence ID" value="VVE12923.1"/>
    <property type="molecule type" value="Genomic_DNA"/>
</dbReference>
<feature type="domain" description="Amidase" evidence="1">
    <location>
        <begin position="21"/>
        <end position="430"/>
    </location>
</feature>
<gene>
    <name evidence="2" type="primary">amiD_1</name>
    <name evidence="2" type="ORF">PCE31107_02738</name>
</gene>
<evidence type="ECO:0000313" key="2">
    <source>
        <dbReference type="EMBL" id="VVE12923.1"/>
    </source>
</evidence>
<dbReference type="PANTHER" id="PTHR11895:SF176">
    <property type="entry name" value="AMIDASE AMID-RELATED"/>
    <property type="match status" value="1"/>
</dbReference>
<protein>
    <submittedName>
        <fullName evidence="2">Amidase AmiD</fullName>
        <ecNumber evidence="2">3.5.1.4</ecNumber>
    </submittedName>
</protein>
<evidence type="ECO:0000313" key="3">
    <source>
        <dbReference type="Proteomes" id="UP000396788"/>
    </source>
</evidence>
<keyword evidence="2" id="KW-0378">Hydrolase</keyword>